<feature type="transmembrane region" description="Helical" evidence="6">
    <location>
        <begin position="158"/>
        <end position="178"/>
    </location>
</feature>
<feature type="transmembrane region" description="Helical" evidence="6">
    <location>
        <begin position="190"/>
        <end position="211"/>
    </location>
</feature>
<evidence type="ECO:0000313" key="8">
    <source>
        <dbReference type="Proteomes" id="UP000050469"/>
    </source>
</evidence>
<evidence type="ECO:0000256" key="6">
    <source>
        <dbReference type="SAM" id="Phobius"/>
    </source>
</evidence>
<gene>
    <name evidence="7" type="ORF">ALO53_04561</name>
</gene>
<reference evidence="7 8" key="1">
    <citation type="submission" date="2015-09" db="EMBL/GenBank/DDBJ databases">
        <title>Genome announcement of multiple Pseudomonas syringae strains.</title>
        <authorList>
            <person name="Thakur S."/>
            <person name="Wang P.W."/>
            <person name="Gong Y."/>
            <person name="Weir B.S."/>
            <person name="Guttman D.S."/>
        </authorList>
    </citation>
    <scope>NUCLEOTIDE SEQUENCE [LARGE SCALE GENOMIC DNA]</scope>
    <source>
        <strain evidence="7 8">ICMP7840</strain>
    </source>
</reference>
<dbReference type="EMBL" id="LJQO01000274">
    <property type="protein sequence ID" value="KPX71501.1"/>
    <property type="molecule type" value="Genomic_DNA"/>
</dbReference>
<keyword evidence="5 6" id="KW-0472">Membrane</keyword>
<evidence type="ECO:0000313" key="7">
    <source>
        <dbReference type="EMBL" id="KPX71501.1"/>
    </source>
</evidence>
<dbReference type="GO" id="GO:0005886">
    <property type="term" value="C:plasma membrane"/>
    <property type="evidence" value="ECO:0007669"/>
    <property type="project" value="UniProtKB-SubCell"/>
</dbReference>
<sequence>MADMYEVTLLTALAGAFIVLIISPGPNFLVITQLSFSQSRQQGICAGLGVASGSILWALLAATGLGLVFQQLPWLQPALQLLGGAYLTWLGAKSLRSAGSQPKPRDIGALGIGSLSRAYRFGLLTNLTNPKALAFYTSVFTTVTTPGMPIWVRTAGVSIIAVLAISWFVLLATLFSIPAVQVRYQRMKKAIDIVTGLFMIAFGLRLLIGLLPANFFY</sequence>
<keyword evidence="3 6" id="KW-0812">Transmembrane</keyword>
<protein>
    <submittedName>
        <fullName evidence="7">Threonine efflux protein</fullName>
    </submittedName>
</protein>
<dbReference type="PANTHER" id="PTHR30086">
    <property type="entry name" value="ARGININE EXPORTER PROTEIN ARGO"/>
    <property type="match status" value="1"/>
</dbReference>
<dbReference type="InterPro" id="IPR001123">
    <property type="entry name" value="LeuE-type"/>
</dbReference>
<name>A0A0P9TIK5_PSEA0</name>
<feature type="transmembrane region" description="Helical" evidence="6">
    <location>
        <begin position="12"/>
        <end position="31"/>
    </location>
</feature>
<proteinExistence type="predicted"/>
<dbReference type="GO" id="GO:0015171">
    <property type="term" value="F:amino acid transmembrane transporter activity"/>
    <property type="evidence" value="ECO:0007669"/>
    <property type="project" value="TreeGrafter"/>
</dbReference>
<dbReference type="PATRIC" id="fig|251724.3.peg.956"/>
<accession>A0A0P9TIK5</accession>
<comment type="caution">
    <text evidence="7">The sequence shown here is derived from an EMBL/GenBank/DDBJ whole genome shotgun (WGS) entry which is preliminary data.</text>
</comment>
<evidence type="ECO:0000256" key="3">
    <source>
        <dbReference type="ARBA" id="ARBA00022692"/>
    </source>
</evidence>
<evidence type="ECO:0000256" key="5">
    <source>
        <dbReference type="ARBA" id="ARBA00023136"/>
    </source>
</evidence>
<dbReference type="AlphaFoldDB" id="A0A0P9TIK5"/>
<comment type="subcellular location">
    <subcellularLocation>
        <location evidence="1">Cell membrane</location>
        <topology evidence="1">Multi-pass membrane protein</topology>
    </subcellularLocation>
</comment>
<evidence type="ECO:0000256" key="2">
    <source>
        <dbReference type="ARBA" id="ARBA00022475"/>
    </source>
</evidence>
<feature type="transmembrane region" description="Helical" evidence="6">
    <location>
        <begin position="43"/>
        <end position="68"/>
    </location>
</feature>
<keyword evidence="2" id="KW-1003">Cell membrane</keyword>
<evidence type="ECO:0000256" key="4">
    <source>
        <dbReference type="ARBA" id="ARBA00022989"/>
    </source>
</evidence>
<keyword evidence="4 6" id="KW-1133">Transmembrane helix</keyword>
<evidence type="ECO:0000256" key="1">
    <source>
        <dbReference type="ARBA" id="ARBA00004651"/>
    </source>
</evidence>
<organism evidence="7 8">
    <name type="scientific">Pseudomonas amygdali pv. photiniae</name>
    <dbReference type="NCBI Taxonomy" id="251724"/>
    <lineage>
        <taxon>Bacteria</taxon>
        <taxon>Pseudomonadati</taxon>
        <taxon>Pseudomonadota</taxon>
        <taxon>Gammaproteobacteria</taxon>
        <taxon>Pseudomonadales</taxon>
        <taxon>Pseudomonadaceae</taxon>
        <taxon>Pseudomonas</taxon>
        <taxon>Pseudomonas amygdali</taxon>
    </lineage>
</organism>
<dbReference type="PIRSF" id="PIRSF006324">
    <property type="entry name" value="LeuE"/>
    <property type="match status" value="1"/>
</dbReference>
<dbReference type="Pfam" id="PF01810">
    <property type="entry name" value="LysE"/>
    <property type="match status" value="1"/>
</dbReference>
<dbReference type="PANTHER" id="PTHR30086:SF20">
    <property type="entry name" value="ARGININE EXPORTER PROTEIN ARGO-RELATED"/>
    <property type="match status" value="1"/>
</dbReference>
<dbReference type="Proteomes" id="UP000050469">
    <property type="component" value="Unassembled WGS sequence"/>
</dbReference>